<keyword evidence="4" id="KW-1185">Reference proteome</keyword>
<evidence type="ECO:0000313" key="4">
    <source>
        <dbReference type="Proteomes" id="UP001338125"/>
    </source>
</evidence>
<dbReference type="Proteomes" id="UP001338125">
    <property type="component" value="Unassembled WGS sequence"/>
</dbReference>
<feature type="domain" description="GXWXG" evidence="1">
    <location>
        <begin position="26"/>
        <end position="86"/>
    </location>
</feature>
<dbReference type="Gene3D" id="2.40.128.580">
    <property type="entry name" value="GXWXG domain"/>
    <property type="match status" value="1"/>
</dbReference>
<reference evidence="3 4" key="1">
    <citation type="submission" date="2024-01" db="EMBL/GenBank/DDBJ databases">
        <title>Complete genome of Cladobotryum mycophilum ATHUM6906.</title>
        <authorList>
            <person name="Christinaki A.C."/>
            <person name="Myridakis A.I."/>
            <person name="Kouvelis V.N."/>
        </authorList>
    </citation>
    <scope>NUCLEOTIDE SEQUENCE [LARGE SCALE GENOMIC DNA]</scope>
    <source>
        <strain evidence="3 4">ATHUM6906</strain>
    </source>
</reference>
<dbReference type="InterPro" id="IPR025951">
    <property type="entry name" value="GXWXG_dom"/>
</dbReference>
<evidence type="ECO:0000259" key="2">
    <source>
        <dbReference type="Pfam" id="PF14232"/>
    </source>
</evidence>
<dbReference type="InterPro" id="IPR025568">
    <property type="entry name" value="DUF4334"/>
</dbReference>
<proteinExistence type="predicted"/>
<dbReference type="EMBL" id="JAVFKD010000014">
    <property type="protein sequence ID" value="KAK5991181.1"/>
    <property type="molecule type" value="Genomic_DNA"/>
</dbReference>
<evidence type="ECO:0000259" key="1">
    <source>
        <dbReference type="Pfam" id="PF14231"/>
    </source>
</evidence>
<sequence length="154" mass="17507">MSTPEQAWIALTQRTDLIKAEDAAAAFAALKPVTADYMTGGSGSWEGFNLDTGHPTKDKMIELHWAGKNFRSTEDVEPIVVYDAEGKRTWNKDWGYARLREMKFGDSNTIAMLYDDFPIVDYFHYVTDDLVAGAMDSKKMNSFGTYYFYLKRIA</sequence>
<protein>
    <recommendedName>
        <fullName evidence="5">SnoaL-like domain-containing protein</fullName>
    </recommendedName>
</protein>
<name>A0ABR0SGB7_9HYPO</name>
<accession>A0ABR0SGB7</accession>
<dbReference type="Pfam" id="PF14231">
    <property type="entry name" value="GXWXG"/>
    <property type="match status" value="1"/>
</dbReference>
<dbReference type="Pfam" id="PF14232">
    <property type="entry name" value="DUF4334"/>
    <property type="match status" value="1"/>
</dbReference>
<evidence type="ECO:0000313" key="3">
    <source>
        <dbReference type="EMBL" id="KAK5991181.1"/>
    </source>
</evidence>
<comment type="caution">
    <text evidence="3">The sequence shown here is derived from an EMBL/GenBank/DDBJ whole genome shotgun (WGS) entry which is preliminary data.</text>
</comment>
<gene>
    <name evidence="3" type="ORF">PT974_09459</name>
</gene>
<feature type="domain" description="DUF4334" evidence="2">
    <location>
        <begin position="95"/>
        <end position="152"/>
    </location>
</feature>
<evidence type="ECO:0008006" key="5">
    <source>
        <dbReference type="Google" id="ProtNLM"/>
    </source>
</evidence>
<organism evidence="3 4">
    <name type="scientific">Cladobotryum mycophilum</name>
    <dbReference type="NCBI Taxonomy" id="491253"/>
    <lineage>
        <taxon>Eukaryota</taxon>
        <taxon>Fungi</taxon>
        <taxon>Dikarya</taxon>
        <taxon>Ascomycota</taxon>
        <taxon>Pezizomycotina</taxon>
        <taxon>Sordariomycetes</taxon>
        <taxon>Hypocreomycetidae</taxon>
        <taxon>Hypocreales</taxon>
        <taxon>Hypocreaceae</taxon>
        <taxon>Cladobotryum</taxon>
    </lineage>
</organism>